<comment type="caution">
    <text evidence="2">The sequence shown here is derived from an EMBL/GenBank/DDBJ whole genome shotgun (WGS) entry which is preliminary data.</text>
</comment>
<dbReference type="EMBL" id="VSSQ01054542">
    <property type="protein sequence ID" value="MPN08492.1"/>
    <property type="molecule type" value="Genomic_DNA"/>
</dbReference>
<reference evidence="2" key="1">
    <citation type="submission" date="2019-08" db="EMBL/GenBank/DDBJ databases">
        <authorList>
            <person name="Kucharzyk K."/>
            <person name="Murdoch R.W."/>
            <person name="Higgins S."/>
            <person name="Loffler F."/>
        </authorList>
    </citation>
    <scope>NUCLEOTIDE SEQUENCE</scope>
</reference>
<feature type="region of interest" description="Disordered" evidence="1">
    <location>
        <begin position="79"/>
        <end position="227"/>
    </location>
</feature>
<proteinExistence type="predicted"/>
<sequence>MTGLPALRQARTMRFWIVGTCSGGISTPRSPRATMIASAVSTMGSRLRMAIGFSSLATMPACPCTIALISRMSSARWTKDSATQSTPSARPKARSALSLAVSADSGRTTPGTLTPLRSDTVPPAITLVCAKSGPHASTRRRTRPSSMSRSVPASSAANISGCGSGARAASPAVAVSRSSRKAAPSSSRTGPAAKVPRRNLGPCKSIRMPTGRLNSRSMRRMNSWLRR</sequence>
<feature type="compositionally biased region" description="Polar residues" evidence="1">
    <location>
        <begin position="105"/>
        <end position="117"/>
    </location>
</feature>
<organism evidence="2">
    <name type="scientific">bioreactor metagenome</name>
    <dbReference type="NCBI Taxonomy" id="1076179"/>
    <lineage>
        <taxon>unclassified sequences</taxon>
        <taxon>metagenomes</taxon>
        <taxon>ecological metagenomes</taxon>
    </lineage>
</organism>
<evidence type="ECO:0000313" key="2">
    <source>
        <dbReference type="EMBL" id="MPN08492.1"/>
    </source>
</evidence>
<feature type="compositionally biased region" description="Low complexity" evidence="1">
    <location>
        <begin position="144"/>
        <end position="157"/>
    </location>
</feature>
<accession>A0A645F4P9</accession>
<evidence type="ECO:0000256" key="1">
    <source>
        <dbReference type="SAM" id="MobiDB-lite"/>
    </source>
</evidence>
<protein>
    <submittedName>
        <fullName evidence="2">Uncharacterized protein</fullName>
    </submittedName>
</protein>
<feature type="compositionally biased region" description="Polar residues" evidence="1">
    <location>
        <begin position="79"/>
        <end position="88"/>
    </location>
</feature>
<feature type="compositionally biased region" description="Low complexity" evidence="1">
    <location>
        <begin position="212"/>
        <end position="227"/>
    </location>
</feature>
<gene>
    <name evidence="2" type="ORF">SDC9_155774</name>
</gene>
<dbReference type="AlphaFoldDB" id="A0A645F4P9"/>
<feature type="compositionally biased region" description="Low complexity" evidence="1">
    <location>
        <begin position="166"/>
        <end position="188"/>
    </location>
</feature>
<name>A0A645F4P9_9ZZZZ</name>